<protein>
    <recommendedName>
        <fullName evidence="4">DUF2306 domain-containing protein</fullName>
    </recommendedName>
</protein>
<feature type="transmembrane region" description="Helical" evidence="1">
    <location>
        <begin position="38"/>
        <end position="57"/>
    </location>
</feature>
<keyword evidence="1" id="KW-0472">Membrane</keyword>
<sequence length="226" mass="25310">MIFIVILIHITAGAIVLLTGFTAIVAKKGNAFHRQLGNVYVVSMLTLGISGTIIAVVRYVPISIMNGLVLCYFVLSAINVIRQPDNQTNLADRFLFCFATLLFLGLFGFAYQTMLMPDGKLGGFGTTAYVIFGSVLAFCSVADYRYIKLGGLQGKDKLIRHLWRMFFPLFMSTAAFFLGQAIHIPEAIRTIEFLLTPVAFVILTAVYWVFKVKWNLKIRKFWQKGS</sequence>
<comment type="caution">
    <text evidence="2">The sequence shown here is derived from an EMBL/GenBank/DDBJ whole genome shotgun (WGS) entry which is preliminary data.</text>
</comment>
<gene>
    <name evidence="2" type="ORF">BET10_21040</name>
</gene>
<dbReference type="Proteomes" id="UP000179786">
    <property type="component" value="Unassembled WGS sequence"/>
</dbReference>
<feature type="transmembrane region" description="Helical" evidence="1">
    <location>
        <begin position="93"/>
        <end position="111"/>
    </location>
</feature>
<dbReference type="AlphaFoldDB" id="A0A1S1ML54"/>
<dbReference type="Pfam" id="PF10067">
    <property type="entry name" value="DUF2306"/>
    <property type="match status" value="1"/>
</dbReference>
<accession>A0A1S1ML54</accession>
<dbReference type="EMBL" id="MKJU01000032">
    <property type="protein sequence ID" value="OHU87410.1"/>
    <property type="molecule type" value="Genomic_DNA"/>
</dbReference>
<keyword evidence="1" id="KW-1133">Transmembrane helix</keyword>
<dbReference type="InterPro" id="IPR018750">
    <property type="entry name" value="DUF2306_membrane"/>
</dbReference>
<feature type="transmembrane region" description="Helical" evidence="1">
    <location>
        <begin position="63"/>
        <end position="81"/>
    </location>
</feature>
<feature type="transmembrane region" description="Helical" evidence="1">
    <location>
        <begin position="190"/>
        <end position="210"/>
    </location>
</feature>
<evidence type="ECO:0000313" key="3">
    <source>
        <dbReference type="Proteomes" id="UP000179786"/>
    </source>
</evidence>
<keyword evidence="1" id="KW-0812">Transmembrane</keyword>
<proteinExistence type="predicted"/>
<reference evidence="2 3" key="1">
    <citation type="submission" date="2016-09" db="EMBL/GenBank/DDBJ databases">
        <title>Pseudoalteromonas amylolytica sp. nov., isolated from the surface seawater.</title>
        <authorList>
            <person name="Wu Y.-H."/>
            <person name="Cheng H."/>
            <person name="Jin X.-B."/>
            <person name="Wang C.-S."/>
            <person name="Xu X.-W."/>
        </authorList>
    </citation>
    <scope>NUCLEOTIDE SEQUENCE [LARGE SCALE GENOMIC DNA]</scope>
    <source>
        <strain evidence="2 3">JW1</strain>
    </source>
</reference>
<evidence type="ECO:0000256" key="1">
    <source>
        <dbReference type="SAM" id="Phobius"/>
    </source>
</evidence>
<feature type="transmembrane region" description="Helical" evidence="1">
    <location>
        <begin position="6"/>
        <end position="26"/>
    </location>
</feature>
<evidence type="ECO:0000313" key="2">
    <source>
        <dbReference type="EMBL" id="OHU87410.1"/>
    </source>
</evidence>
<dbReference type="STRING" id="1859457.BET10_21040"/>
<evidence type="ECO:0008006" key="4">
    <source>
        <dbReference type="Google" id="ProtNLM"/>
    </source>
</evidence>
<organism evidence="2 3">
    <name type="scientific">Pseudoalteromonas amylolytica</name>
    <dbReference type="NCBI Taxonomy" id="1859457"/>
    <lineage>
        <taxon>Bacteria</taxon>
        <taxon>Pseudomonadati</taxon>
        <taxon>Pseudomonadota</taxon>
        <taxon>Gammaproteobacteria</taxon>
        <taxon>Alteromonadales</taxon>
        <taxon>Pseudoalteromonadaceae</taxon>
        <taxon>Pseudoalteromonas</taxon>
    </lineage>
</organism>
<dbReference type="OrthoDB" id="5653727at2"/>
<feature type="transmembrane region" description="Helical" evidence="1">
    <location>
        <begin position="123"/>
        <end position="144"/>
    </location>
</feature>
<feature type="transmembrane region" description="Helical" evidence="1">
    <location>
        <begin position="165"/>
        <end position="184"/>
    </location>
</feature>
<name>A0A1S1ML54_9GAMM</name>
<keyword evidence="3" id="KW-1185">Reference proteome</keyword>
<dbReference type="RefSeq" id="WP_070987429.1">
    <property type="nucleotide sequence ID" value="NZ_MKJU01000032.1"/>
</dbReference>